<evidence type="ECO:0000313" key="5">
    <source>
        <dbReference type="Proteomes" id="UP000604825"/>
    </source>
</evidence>
<dbReference type="OrthoDB" id="1915958at2759"/>
<dbReference type="Gene3D" id="3.30.160.60">
    <property type="entry name" value="Classic Zinc Finger"/>
    <property type="match status" value="1"/>
</dbReference>
<dbReference type="GO" id="GO:0003700">
    <property type="term" value="F:DNA-binding transcription factor activity"/>
    <property type="evidence" value="ECO:0007669"/>
    <property type="project" value="InterPro"/>
</dbReference>
<evidence type="ECO:0000313" key="4">
    <source>
        <dbReference type="EMBL" id="CAD6226754.1"/>
    </source>
</evidence>
<sequence>MAQAPWSLPSQVAVAVDLSIGLAPAGHRLEEEQDQVTACVGGKEARLFPCLFCNKKFLKSQALGGHQNAHKKERAAADWIWNPDVYGDHYAAAAAMGGSLGEASVSLLLASHGGGTAAEPLPASSPSSRGRGLTVARRSSRTTPCSRRQPTAPSQGRPTAPWTCSTGEGVPEPLPHRSARTPTPHPPALARSWTSSCGSSWNRTDRPNSARGEKLKTHLPAGSSSVITVRLAFTYLYI</sequence>
<dbReference type="PANTHER" id="PTHR45730">
    <property type="entry name" value="ZINC FINGER PROTEIN JAGGED"/>
    <property type="match status" value="1"/>
</dbReference>
<feature type="domain" description="C2H2-type" evidence="3">
    <location>
        <begin position="48"/>
        <end position="75"/>
    </location>
</feature>
<dbReference type="InterPro" id="IPR045320">
    <property type="entry name" value="JAGGED/SL1-like"/>
</dbReference>
<reference evidence="4" key="1">
    <citation type="submission" date="2020-10" db="EMBL/GenBank/DDBJ databases">
        <authorList>
            <person name="Han B."/>
            <person name="Lu T."/>
            <person name="Zhao Q."/>
            <person name="Huang X."/>
            <person name="Zhao Y."/>
        </authorList>
    </citation>
    <scope>NUCLEOTIDE SEQUENCE</scope>
</reference>
<keyword evidence="1" id="KW-0479">Metal-binding</keyword>
<evidence type="ECO:0000259" key="3">
    <source>
        <dbReference type="PROSITE" id="PS50157"/>
    </source>
</evidence>
<dbReference type="AlphaFoldDB" id="A0A811NNC3"/>
<dbReference type="EMBL" id="CAJGYO010000004">
    <property type="protein sequence ID" value="CAD6226754.1"/>
    <property type="molecule type" value="Genomic_DNA"/>
</dbReference>
<evidence type="ECO:0000256" key="1">
    <source>
        <dbReference type="PROSITE-ProRule" id="PRU00042"/>
    </source>
</evidence>
<feature type="compositionally biased region" description="Basic and acidic residues" evidence="2">
    <location>
        <begin position="203"/>
        <end position="216"/>
    </location>
</feature>
<dbReference type="Proteomes" id="UP000604825">
    <property type="component" value="Unassembled WGS sequence"/>
</dbReference>
<name>A0A811NNC3_9POAL</name>
<dbReference type="SUPFAM" id="SSF57667">
    <property type="entry name" value="beta-beta-alpha zinc fingers"/>
    <property type="match status" value="1"/>
</dbReference>
<dbReference type="PANTHER" id="PTHR45730:SF108">
    <property type="entry name" value="PROTEIN LATE FLOWERING"/>
    <property type="match status" value="1"/>
</dbReference>
<feature type="compositionally biased region" description="Polar residues" evidence="2">
    <location>
        <begin position="152"/>
        <end position="166"/>
    </location>
</feature>
<evidence type="ECO:0000256" key="2">
    <source>
        <dbReference type="SAM" id="MobiDB-lite"/>
    </source>
</evidence>
<dbReference type="InterPro" id="IPR036236">
    <property type="entry name" value="Znf_C2H2_sf"/>
</dbReference>
<keyword evidence="1" id="KW-0863">Zinc-finger</keyword>
<feature type="compositionally biased region" description="Low complexity" evidence="2">
    <location>
        <begin position="141"/>
        <end position="151"/>
    </location>
</feature>
<organism evidence="4 5">
    <name type="scientific">Miscanthus lutarioriparius</name>
    <dbReference type="NCBI Taxonomy" id="422564"/>
    <lineage>
        <taxon>Eukaryota</taxon>
        <taxon>Viridiplantae</taxon>
        <taxon>Streptophyta</taxon>
        <taxon>Embryophyta</taxon>
        <taxon>Tracheophyta</taxon>
        <taxon>Spermatophyta</taxon>
        <taxon>Magnoliopsida</taxon>
        <taxon>Liliopsida</taxon>
        <taxon>Poales</taxon>
        <taxon>Poaceae</taxon>
        <taxon>PACMAD clade</taxon>
        <taxon>Panicoideae</taxon>
        <taxon>Andropogonodae</taxon>
        <taxon>Andropogoneae</taxon>
        <taxon>Saccharinae</taxon>
        <taxon>Miscanthus</taxon>
    </lineage>
</organism>
<keyword evidence="1" id="KW-0862">Zinc</keyword>
<gene>
    <name evidence="4" type="ORF">NCGR_LOCUS18486</name>
</gene>
<comment type="caution">
    <text evidence="4">The sequence shown here is derived from an EMBL/GenBank/DDBJ whole genome shotgun (WGS) entry which is preliminary data.</text>
</comment>
<keyword evidence="5" id="KW-1185">Reference proteome</keyword>
<accession>A0A811NNC3</accession>
<dbReference type="GO" id="GO:0008270">
    <property type="term" value="F:zinc ion binding"/>
    <property type="evidence" value="ECO:0007669"/>
    <property type="project" value="UniProtKB-KW"/>
</dbReference>
<dbReference type="PROSITE" id="PS00028">
    <property type="entry name" value="ZINC_FINGER_C2H2_1"/>
    <property type="match status" value="1"/>
</dbReference>
<protein>
    <recommendedName>
        <fullName evidence="3">C2H2-type domain-containing protein</fullName>
    </recommendedName>
</protein>
<feature type="compositionally biased region" description="Polar residues" evidence="2">
    <location>
        <begin position="192"/>
        <end position="202"/>
    </location>
</feature>
<dbReference type="PROSITE" id="PS50157">
    <property type="entry name" value="ZINC_FINGER_C2H2_2"/>
    <property type="match status" value="1"/>
</dbReference>
<feature type="compositionally biased region" description="Low complexity" evidence="2">
    <location>
        <begin position="117"/>
        <end position="128"/>
    </location>
</feature>
<dbReference type="InterPro" id="IPR013087">
    <property type="entry name" value="Znf_C2H2_type"/>
</dbReference>
<feature type="region of interest" description="Disordered" evidence="2">
    <location>
        <begin position="113"/>
        <end position="216"/>
    </location>
</feature>
<proteinExistence type="predicted"/>